<dbReference type="PANTHER" id="PTHR47977">
    <property type="entry name" value="RAS-RELATED PROTEIN RAB"/>
    <property type="match status" value="1"/>
</dbReference>
<feature type="compositionally biased region" description="Polar residues" evidence="6">
    <location>
        <begin position="926"/>
        <end position="942"/>
    </location>
</feature>
<keyword evidence="3" id="KW-0342">GTP-binding</keyword>
<dbReference type="PRINTS" id="PR00449">
    <property type="entry name" value="RASTRNSFRMNG"/>
</dbReference>
<feature type="region of interest" description="Disordered" evidence="6">
    <location>
        <begin position="356"/>
        <end position="390"/>
    </location>
</feature>
<feature type="compositionally biased region" description="Polar residues" evidence="6">
    <location>
        <begin position="963"/>
        <end position="990"/>
    </location>
</feature>
<dbReference type="EMBL" id="JARAKH010000034">
    <property type="protein sequence ID" value="KAK8384628.1"/>
    <property type="molecule type" value="Genomic_DNA"/>
</dbReference>
<dbReference type="SMART" id="SM00176">
    <property type="entry name" value="RAN"/>
    <property type="match status" value="1"/>
</dbReference>
<dbReference type="SUPFAM" id="SSF47473">
    <property type="entry name" value="EF-hand"/>
    <property type="match status" value="1"/>
</dbReference>
<feature type="domain" description="EF-hand" evidence="7">
    <location>
        <begin position="47"/>
        <end position="82"/>
    </location>
</feature>
<dbReference type="InterPro" id="IPR027417">
    <property type="entry name" value="P-loop_NTPase"/>
</dbReference>
<feature type="compositionally biased region" description="Basic and acidic residues" evidence="6">
    <location>
        <begin position="692"/>
        <end position="713"/>
    </location>
</feature>
<dbReference type="InterPro" id="IPR011992">
    <property type="entry name" value="EF-hand-dom_pair"/>
</dbReference>
<evidence type="ECO:0000256" key="2">
    <source>
        <dbReference type="ARBA" id="ARBA00022837"/>
    </source>
</evidence>
<dbReference type="PROSITE" id="PS50222">
    <property type="entry name" value="EF_HAND_2"/>
    <property type="match status" value="1"/>
</dbReference>
<dbReference type="InterPro" id="IPR002048">
    <property type="entry name" value="EF_hand_dom"/>
</dbReference>
<feature type="region of interest" description="Disordered" evidence="6">
    <location>
        <begin position="914"/>
        <end position="1150"/>
    </location>
</feature>
<evidence type="ECO:0000259" key="7">
    <source>
        <dbReference type="PROSITE" id="PS50222"/>
    </source>
</evidence>
<evidence type="ECO:0000256" key="1">
    <source>
        <dbReference type="ARBA" id="ARBA00022741"/>
    </source>
</evidence>
<feature type="compositionally biased region" description="Low complexity" evidence="6">
    <location>
        <begin position="943"/>
        <end position="962"/>
    </location>
</feature>
<evidence type="ECO:0000313" key="9">
    <source>
        <dbReference type="Proteomes" id="UP001487740"/>
    </source>
</evidence>
<keyword evidence="2" id="KW-0106">Calcium</keyword>
<feature type="compositionally biased region" description="Polar residues" evidence="6">
    <location>
        <begin position="479"/>
        <end position="499"/>
    </location>
</feature>
<dbReference type="CDD" id="cd00154">
    <property type="entry name" value="Rab"/>
    <property type="match status" value="1"/>
</dbReference>
<proteinExistence type="predicted"/>
<dbReference type="Proteomes" id="UP001487740">
    <property type="component" value="Unassembled WGS sequence"/>
</dbReference>
<gene>
    <name evidence="8" type="ORF">O3P69_014294</name>
</gene>
<dbReference type="SMART" id="SM00054">
    <property type="entry name" value="EFh"/>
    <property type="match status" value="2"/>
</dbReference>
<feature type="compositionally biased region" description="Basic residues" evidence="6">
    <location>
        <begin position="643"/>
        <end position="652"/>
    </location>
</feature>
<dbReference type="InterPro" id="IPR050227">
    <property type="entry name" value="Rab"/>
</dbReference>
<feature type="compositionally biased region" description="Basic and acidic residues" evidence="6">
    <location>
        <begin position="795"/>
        <end position="825"/>
    </location>
</feature>
<dbReference type="InterPro" id="IPR005225">
    <property type="entry name" value="Small_GTP-bd"/>
</dbReference>
<dbReference type="PROSITE" id="PS51420">
    <property type="entry name" value="RHO"/>
    <property type="match status" value="1"/>
</dbReference>
<feature type="compositionally biased region" description="Polar residues" evidence="6">
    <location>
        <begin position="1001"/>
        <end position="1037"/>
    </location>
</feature>
<protein>
    <recommendedName>
        <fullName evidence="7">EF-hand domain-containing protein</fullName>
    </recommendedName>
</protein>
<evidence type="ECO:0000256" key="3">
    <source>
        <dbReference type="ARBA" id="ARBA00023134"/>
    </source>
</evidence>
<feature type="region of interest" description="Disordered" evidence="6">
    <location>
        <begin position="611"/>
        <end position="884"/>
    </location>
</feature>
<keyword evidence="5" id="KW-0175">Coiled coil</keyword>
<evidence type="ECO:0000256" key="4">
    <source>
        <dbReference type="ARBA" id="ARBA00023288"/>
    </source>
</evidence>
<name>A0AAW0TAG1_SCYPA</name>
<dbReference type="Gene3D" id="3.40.50.300">
    <property type="entry name" value="P-loop containing nucleotide triphosphate hydrolases"/>
    <property type="match status" value="1"/>
</dbReference>
<dbReference type="NCBIfam" id="TIGR00231">
    <property type="entry name" value="small_GTP"/>
    <property type="match status" value="1"/>
</dbReference>
<accession>A0AAW0TAG1</accession>
<feature type="region of interest" description="Disordered" evidence="6">
    <location>
        <begin position="474"/>
        <end position="507"/>
    </location>
</feature>
<dbReference type="GO" id="GO:0003924">
    <property type="term" value="F:GTPase activity"/>
    <property type="evidence" value="ECO:0007669"/>
    <property type="project" value="InterPro"/>
</dbReference>
<dbReference type="PROSITE" id="PS00018">
    <property type="entry name" value="EF_HAND_1"/>
    <property type="match status" value="1"/>
</dbReference>
<feature type="compositionally biased region" description="Basic and acidic residues" evidence="6">
    <location>
        <begin position="991"/>
        <end position="1000"/>
    </location>
</feature>
<feature type="compositionally biased region" description="Basic and acidic residues" evidence="6">
    <location>
        <begin position="720"/>
        <end position="752"/>
    </location>
</feature>
<comment type="caution">
    <text evidence="8">The sequence shown here is derived from an EMBL/GenBank/DDBJ whole genome shotgun (WGS) entry which is preliminary data.</text>
</comment>
<dbReference type="PROSITE" id="PS51421">
    <property type="entry name" value="RAS"/>
    <property type="match status" value="1"/>
</dbReference>
<feature type="coiled-coil region" evidence="5">
    <location>
        <begin position="185"/>
        <end position="301"/>
    </location>
</feature>
<feature type="compositionally biased region" description="Polar residues" evidence="6">
    <location>
        <begin position="1084"/>
        <end position="1097"/>
    </location>
</feature>
<evidence type="ECO:0000256" key="5">
    <source>
        <dbReference type="SAM" id="Coils"/>
    </source>
</evidence>
<feature type="compositionally biased region" description="Basic and acidic residues" evidence="6">
    <location>
        <begin position="833"/>
        <end position="884"/>
    </location>
</feature>
<keyword evidence="9" id="KW-1185">Reference proteome</keyword>
<dbReference type="Gene3D" id="1.10.238.10">
    <property type="entry name" value="EF-hand"/>
    <property type="match status" value="1"/>
</dbReference>
<dbReference type="FunFam" id="3.40.50.300:FF:001129">
    <property type="entry name" value="ras-related protein Rab-44 isoform X2"/>
    <property type="match status" value="1"/>
</dbReference>
<dbReference type="InterPro" id="IPR018247">
    <property type="entry name" value="EF_Hand_1_Ca_BS"/>
</dbReference>
<dbReference type="SMART" id="SM00174">
    <property type="entry name" value="RHO"/>
    <property type="match status" value="1"/>
</dbReference>
<dbReference type="GO" id="GO:0005509">
    <property type="term" value="F:calcium ion binding"/>
    <property type="evidence" value="ECO:0007669"/>
    <property type="project" value="InterPro"/>
</dbReference>
<dbReference type="SMART" id="SM00175">
    <property type="entry name" value="RAB"/>
    <property type="match status" value="1"/>
</dbReference>
<feature type="compositionally biased region" description="Basic and acidic residues" evidence="6">
    <location>
        <begin position="761"/>
        <end position="788"/>
    </location>
</feature>
<keyword evidence="1" id="KW-0547">Nucleotide-binding</keyword>
<dbReference type="Pfam" id="PF13499">
    <property type="entry name" value="EF-hand_7"/>
    <property type="match status" value="1"/>
</dbReference>
<reference evidence="8 9" key="1">
    <citation type="submission" date="2023-03" db="EMBL/GenBank/DDBJ databases">
        <title>High-quality genome of Scylla paramamosain provides insights in environmental adaptation.</title>
        <authorList>
            <person name="Zhang L."/>
        </authorList>
    </citation>
    <scope>NUCLEOTIDE SEQUENCE [LARGE SCALE GENOMIC DNA]</scope>
    <source>
        <strain evidence="8">LZ_2023a</strain>
        <tissue evidence="8">Muscle</tissue>
    </source>
</reference>
<dbReference type="SUPFAM" id="SSF52540">
    <property type="entry name" value="P-loop containing nucleoside triphosphate hydrolases"/>
    <property type="match status" value="1"/>
</dbReference>
<keyword evidence="4" id="KW-0449">Lipoprotein</keyword>
<dbReference type="SMART" id="SM00177">
    <property type="entry name" value="ARF"/>
    <property type="match status" value="1"/>
</dbReference>
<dbReference type="InterPro" id="IPR001806">
    <property type="entry name" value="Small_GTPase"/>
</dbReference>
<evidence type="ECO:0000313" key="8">
    <source>
        <dbReference type="EMBL" id="KAK8384628.1"/>
    </source>
</evidence>
<organism evidence="8 9">
    <name type="scientific">Scylla paramamosain</name>
    <name type="common">Mud crab</name>
    <dbReference type="NCBI Taxonomy" id="85552"/>
    <lineage>
        <taxon>Eukaryota</taxon>
        <taxon>Metazoa</taxon>
        <taxon>Ecdysozoa</taxon>
        <taxon>Arthropoda</taxon>
        <taxon>Crustacea</taxon>
        <taxon>Multicrustacea</taxon>
        <taxon>Malacostraca</taxon>
        <taxon>Eumalacostraca</taxon>
        <taxon>Eucarida</taxon>
        <taxon>Decapoda</taxon>
        <taxon>Pleocyemata</taxon>
        <taxon>Brachyura</taxon>
        <taxon>Eubrachyura</taxon>
        <taxon>Portunoidea</taxon>
        <taxon>Portunidae</taxon>
        <taxon>Portuninae</taxon>
        <taxon>Scylla</taxon>
    </lineage>
</organism>
<evidence type="ECO:0000256" key="6">
    <source>
        <dbReference type="SAM" id="MobiDB-lite"/>
    </source>
</evidence>
<dbReference type="GO" id="GO:0005525">
    <property type="term" value="F:GTP binding"/>
    <property type="evidence" value="ECO:0007669"/>
    <property type="project" value="UniProtKB-KW"/>
</dbReference>
<dbReference type="Pfam" id="PF00071">
    <property type="entry name" value="Ras"/>
    <property type="match status" value="1"/>
</dbReference>
<dbReference type="CDD" id="cd00051">
    <property type="entry name" value="EFh"/>
    <property type="match status" value="1"/>
</dbReference>
<feature type="compositionally biased region" description="Polar residues" evidence="6">
    <location>
        <begin position="611"/>
        <end position="620"/>
    </location>
</feature>
<dbReference type="PROSITE" id="PS51419">
    <property type="entry name" value="RAB"/>
    <property type="match status" value="1"/>
</dbReference>
<dbReference type="SMART" id="SM00173">
    <property type="entry name" value="RAS"/>
    <property type="match status" value="1"/>
</dbReference>
<sequence length="1354" mass="152235">MEPEREVVECMGTWEARAAELFTVCDRECKGFITKRDLQHLWGELPLDPDELESVFDSLDRDQNGFLSLQEFTNGFGSHLGLVIEFRADSSSSGSEGEQFIEAGEVSGGEGGGTEDCQLDTILALLASQDLDSNSAVVEAVWQQISGSGASMERLVAALLQELSRVKLEHGHLEAALATKTEQFNQQVSRLYEELEAQISGEQVKAAQEQRQRGARVLATLEEEVAERDAALRALEEEQQGLRQRLEQAAAGEVAARQDNLRLEQHLKRLEEDLMRREAEVEELMQALDIHRRNTKNEKRRRAQQAFKVTEGIARERESLVTQLDLLRTINTQLRDEQDQIMPWSFRARERVDLVGGGEEDNSSQSPPPPDLRGVACTSPPPRPLASLPLFTTTSSFHSSVGTASDYEHDDDYFSDTKVEVQQDSPSPSSPGEVSILQEILSQPALCVECGGALPSRPVENSAVGTSTARPLLLRRQESFTQTSPTAETSPRSIETLVNTPDDAGDKEAKRTKFVGECCNPELPKPCICDGRIKTPTSSPPQWYSSSLVIFQPHLATTPAKPFHTTTPVKPLHTTTHLHMVHHTLHTHHTHHTFHTSFTYFHPDISATATRHTKSTQSVEHYTLPQRHTPPQQTTEEHDTKHQQHTAPRKPLRSNNHTSPCHPTIPEEPVASHHITQHHRTSHESSQQSQEAELHYSEALKHRNTKDHSDTQGKHNNKQGQHDDSKKHSDTREKHSDSKKYSSTQEKHKNIQEKYCNTQKKHSDVQEKYSSAQEKHSSAQEKHSDGKKHSSTQQKHSDMQEKHSNTQEKHSNTQEKHSNTQEKHSNTQVKHSTTQEKHGDTQEKHNDSNQHNDTQKRQSETQEKHDITQEHHSTQQHITEQHSGVEKCYSDALEQHSAQQSITENQRNDVKQYMETQEQHTKKHSNINQYSNTQKQGKSSPKQQNQTNQHTDTQQEDNNNTQCKTQEQSNVPLQQKSNTEQQIDQYSTKQHNTDTQEPVRRGSTNNTEQTVTNSHPQHISNTLQAPLTTNQSIPTIENTRKKISDTGSEVTEGVAEEDTVKDKTLSSIPEDSEPEVATSSSSSRQGNALNPNVTVTSLLDIRRSTTRRNTPTGVVTPLRHHFPLDATAEEQPRTREEVHEDTEESEACATRSPAVDDLYCPTRMFKVVFIGDSGVGKTTFIHRASTGEYRRDFGSTVGVDYRTVEVRVPGVVAVLQLWDTAGQERFRSITRQYYRNADCVVVMYDLTSEHTFLNVVDWISSIREAGSEGVMVAVVGNKEDLEDQRRVDLNEANRLAKSHNCYVCECSAARGSSVQEVLNDLTSLLMSGNSLQGPRSPVILLNQAPRPSRACCRS</sequence>